<organism evidence="2 3">
    <name type="scientific">Ditylenchus destructor</name>
    <dbReference type="NCBI Taxonomy" id="166010"/>
    <lineage>
        <taxon>Eukaryota</taxon>
        <taxon>Metazoa</taxon>
        <taxon>Ecdysozoa</taxon>
        <taxon>Nematoda</taxon>
        <taxon>Chromadorea</taxon>
        <taxon>Rhabditida</taxon>
        <taxon>Tylenchina</taxon>
        <taxon>Tylenchomorpha</taxon>
        <taxon>Sphaerularioidea</taxon>
        <taxon>Anguinidae</taxon>
        <taxon>Anguininae</taxon>
        <taxon>Ditylenchus</taxon>
    </lineage>
</organism>
<keyword evidence="1" id="KW-1133">Transmembrane helix</keyword>
<dbReference type="PANTHER" id="PTHR23021:SF11">
    <property type="entry name" value="SERPENTINE RECEPTOR, CLASS T"/>
    <property type="match status" value="1"/>
</dbReference>
<dbReference type="EMBL" id="JAKKPZ010000059">
    <property type="protein sequence ID" value="KAI1705179.1"/>
    <property type="molecule type" value="Genomic_DNA"/>
</dbReference>
<dbReference type="InterPro" id="IPR019425">
    <property type="entry name" value="7TM_GPCR_serpentine_rcpt_Srt"/>
</dbReference>
<dbReference type="PANTHER" id="PTHR23021">
    <property type="entry name" value="SERPENTINE RECEPTOR, CLASS T"/>
    <property type="match status" value="1"/>
</dbReference>
<reference evidence="2" key="1">
    <citation type="submission" date="2022-01" db="EMBL/GenBank/DDBJ databases">
        <title>Genome Sequence Resource for Two Populations of Ditylenchus destructor, the Migratory Endoparasitic Phytonematode.</title>
        <authorList>
            <person name="Zhang H."/>
            <person name="Lin R."/>
            <person name="Xie B."/>
        </authorList>
    </citation>
    <scope>NUCLEOTIDE SEQUENCE</scope>
    <source>
        <strain evidence="2">BazhouSP</strain>
    </source>
</reference>
<accession>A0AAD4QW74</accession>
<proteinExistence type="predicted"/>
<dbReference type="SUPFAM" id="SSF81321">
    <property type="entry name" value="Family A G protein-coupled receptor-like"/>
    <property type="match status" value="1"/>
</dbReference>
<dbReference type="AlphaFoldDB" id="A0AAD4QW74"/>
<keyword evidence="1" id="KW-0812">Transmembrane</keyword>
<dbReference type="Proteomes" id="UP001201812">
    <property type="component" value="Unassembled WGS sequence"/>
</dbReference>
<keyword evidence="1" id="KW-0472">Membrane</keyword>
<keyword evidence="3" id="KW-1185">Reference proteome</keyword>
<evidence type="ECO:0000313" key="3">
    <source>
        <dbReference type="Proteomes" id="UP001201812"/>
    </source>
</evidence>
<gene>
    <name evidence="2" type="ORF">DdX_13784</name>
</gene>
<protein>
    <submittedName>
        <fullName evidence="2">Serpentine type 7TM GPCR chemoreceptor srt domain-containing protein</fullName>
    </submittedName>
</protein>
<sequence length="73" mass="8656">MQFFRTREFVIYVGQYMWICSHGAPGVIYLLMNKTIRKDVFRLFRKKATTSSSQENILIKCQPVLIQAQRNNK</sequence>
<feature type="transmembrane region" description="Helical" evidence="1">
    <location>
        <begin position="12"/>
        <end position="32"/>
    </location>
</feature>
<name>A0AAD4QW74_9BILA</name>
<evidence type="ECO:0000256" key="1">
    <source>
        <dbReference type="SAM" id="Phobius"/>
    </source>
</evidence>
<dbReference type="Pfam" id="PF10321">
    <property type="entry name" value="7TM_GPCR_Srt"/>
    <property type="match status" value="1"/>
</dbReference>
<comment type="caution">
    <text evidence="2">The sequence shown here is derived from an EMBL/GenBank/DDBJ whole genome shotgun (WGS) entry which is preliminary data.</text>
</comment>
<evidence type="ECO:0000313" key="2">
    <source>
        <dbReference type="EMBL" id="KAI1705179.1"/>
    </source>
</evidence>